<reference evidence="1 2" key="2">
    <citation type="journal article" date="2013" name="Plant Cell Physiol.">
        <title>Rice Annotation Project Database (RAP-DB): an integrative and interactive database for rice genomics.</title>
        <authorList>
            <person name="Sakai H."/>
            <person name="Lee S.S."/>
            <person name="Tanaka T."/>
            <person name="Numa H."/>
            <person name="Kim J."/>
            <person name="Kawahara Y."/>
            <person name="Wakimoto H."/>
            <person name="Yang C.C."/>
            <person name="Iwamoto M."/>
            <person name="Abe T."/>
            <person name="Yamada Y."/>
            <person name="Muto A."/>
            <person name="Inokuchi H."/>
            <person name="Ikemura T."/>
            <person name="Matsumoto T."/>
            <person name="Sasaki T."/>
            <person name="Itoh T."/>
        </authorList>
    </citation>
    <scope>NUCLEOTIDE SEQUENCE [LARGE SCALE GENOMIC DNA]</scope>
    <source>
        <strain evidence="2">cv. Nipponbare</strain>
    </source>
</reference>
<accession>A0A0N7KMF2</accession>
<protein>
    <submittedName>
        <fullName evidence="1">Os06g0619650 protein</fullName>
    </submittedName>
</protein>
<dbReference type="EMBL" id="AP014962">
    <property type="protein sequence ID" value="BAS98649.1"/>
    <property type="molecule type" value="Genomic_DNA"/>
</dbReference>
<evidence type="ECO:0000313" key="2">
    <source>
        <dbReference type="Proteomes" id="UP000059680"/>
    </source>
</evidence>
<gene>
    <name evidence="1" type="ordered locus">Os06g0619650</name>
    <name evidence="1" type="ORF">OSNPB_060619650</name>
</gene>
<feature type="non-terminal residue" evidence="1">
    <location>
        <position position="209"/>
    </location>
</feature>
<dbReference type="PaxDb" id="39947-A0A0N7KMF2"/>
<dbReference type="AlphaFoldDB" id="A0A0N7KMF2"/>
<dbReference type="Proteomes" id="UP000059680">
    <property type="component" value="Chromosome 6"/>
</dbReference>
<dbReference type="InParanoid" id="A0A0N7KMF2"/>
<keyword evidence="2" id="KW-1185">Reference proteome</keyword>
<evidence type="ECO:0000313" key="1">
    <source>
        <dbReference type="EMBL" id="BAS98649.1"/>
    </source>
</evidence>
<reference evidence="1 2" key="3">
    <citation type="journal article" date="2013" name="Rice">
        <title>Improvement of the Oryza sativa Nipponbare reference genome using next generation sequence and optical map data.</title>
        <authorList>
            <person name="Kawahara Y."/>
            <person name="de la Bastide M."/>
            <person name="Hamilton J.P."/>
            <person name="Kanamori H."/>
            <person name="McCombie W.R."/>
            <person name="Ouyang S."/>
            <person name="Schwartz D.C."/>
            <person name="Tanaka T."/>
            <person name="Wu J."/>
            <person name="Zhou S."/>
            <person name="Childs K.L."/>
            <person name="Davidson R.M."/>
            <person name="Lin H."/>
            <person name="Quesada-Ocampo L."/>
            <person name="Vaillancourt B."/>
            <person name="Sakai H."/>
            <person name="Lee S.S."/>
            <person name="Kim J."/>
            <person name="Numa H."/>
            <person name="Itoh T."/>
            <person name="Buell C.R."/>
            <person name="Matsumoto T."/>
        </authorList>
    </citation>
    <scope>NUCLEOTIDE SEQUENCE [LARGE SCALE GENOMIC DNA]</scope>
    <source>
        <strain evidence="2">cv. Nipponbare</strain>
    </source>
</reference>
<organism evidence="1 2">
    <name type="scientific">Oryza sativa subsp. japonica</name>
    <name type="common">Rice</name>
    <dbReference type="NCBI Taxonomy" id="39947"/>
    <lineage>
        <taxon>Eukaryota</taxon>
        <taxon>Viridiplantae</taxon>
        <taxon>Streptophyta</taxon>
        <taxon>Embryophyta</taxon>
        <taxon>Tracheophyta</taxon>
        <taxon>Spermatophyta</taxon>
        <taxon>Magnoliopsida</taxon>
        <taxon>Liliopsida</taxon>
        <taxon>Poales</taxon>
        <taxon>Poaceae</taxon>
        <taxon>BOP clade</taxon>
        <taxon>Oryzoideae</taxon>
        <taxon>Oryzeae</taxon>
        <taxon>Oryzinae</taxon>
        <taxon>Oryza</taxon>
        <taxon>Oryza sativa</taxon>
    </lineage>
</organism>
<reference evidence="2" key="1">
    <citation type="journal article" date="2005" name="Nature">
        <title>The map-based sequence of the rice genome.</title>
        <authorList>
            <consortium name="International rice genome sequencing project (IRGSP)"/>
            <person name="Matsumoto T."/>
            <person name="Wu J."/>
            <person name="Kanamori H."/>
            <person name="Katayose Y."/>
            <person name="Fujisawa M."/>
            <person name="Namiki N."/>
            <person name="Mizuno H."/>
            <person name="Yamamoto K."/>
            <person name="Antonio B.A."/>
            <person name="Baba T."/>
            <person name="Sakata K."/>
            <person name="Nagamura Y."/>
            <person name="Aoki H."/>
            <person name="Arikawa K."/>
            <person name="Arita K."/>
            <person name="Bito T."/>
            <person name="Chiden Y."/>
            <person name="Fujitsuka N."/>
            <person name="Fukunaka R."/>
            <person name="Hamada M."/>
            <person name="Harada C."/>
            <person name="Hayashi A."/>
            <person name="Hijishita S."/>
            <person name="Honda M."/>
            <person name="Hosokawa S."/>
            <person name="Ichikawa Y."/>
            <person name="Idonuma A."/>
            <person name="Iijima M."/>
            <person name="Ikeda M."/>
            <person name="Ikeno M."/>
            <person name="Ito K."/>
            <person name="Ito S."/>
            <person name="Ito T."/>
            <person name="Ito Y."/>
            <person name="Ito Y."/>
            <person name="Iwabuchi A."/>
            <person name="Kamiya K."/>
            <person name="Karasawa W."/>
            <person name="Kurita K."/>
            <person name="Katagiri S."/>
            <person name="Kikuta A."/>
            <person name="Kobayashi H."/>
            <person name="Kobayashi N."/>
            <person name="Machita K."/>
            <person name="Maehara T."/>
            <person name="Masukawa M."/>
            <person name="Mizubayashi T."/>
            <person name="Mukai Y."/>
            <person name="Nagasaki H."/>
            <person name="Nagata Y."/>
            <person name="Naito S."/>
            <person name="Nakashima M."/>
            <person name="Nakama Y."/>
            <person name="Nakamichi Y."/>
            <person name="Nakamura M."/>
            <person name="Meguro A."/>
            <person name="Negishi M."/>
            <person name="Ohta I."/>
            <person name="Ohta T."/>
            <person name="Okamoto M."/>
            <person name="Ono N."/>
            <person name="Saji S."/>
            <person name="Sakaguchi M."/>
            <person name="Sakai K."/>
            <person name="Shibata M."/>
            <person name="Shimokawa T."/>
            <person name="Song J."/>
            <person name="Takazaki Y."/>
            <person name="Terasawa K."/>
            <person name="Tsugane M."/>
            <person name="Tsuji K."/>
            <person name="Ueda S."/>
            <person name="Waki K."/>
            <person name="Yamagata H."/>
            <person name="Yamamoto M."/>
            <person name="Yamamoto S."/>
            <person name="Yamane H."/>
            <person name="Yoshiki S."/>
            <person name="Yoshihara R."/>
            <person name="Yukawa K."/>
            <person name="Zhong H."/>
            <person name="Yano M."/>
            <person name="Yuan Q."/>
            <person name="Ouyang S."/>
            <person name="Liu J."/>
            <person name="Jones K.M."/>
            <person name="Gansberger K."/>
            <person name="Moffat K."/>
            <person name="Hill J."/>
            <person name="Bera J."/>
            <person name="Fadrosh D."/>
            <person name="Jin S."/>
            <person name="Johri S."/>
            <person name="Kim M."/>
            <person name="Overton L."/>
            <person name="Reardon M."/>
            <person name="Tsitrin T."/>
            <person name="Vuong H."/>
            <person name="Weaver B."/>
            <person name="Ciecko A."/>
            <person name="Tallon L."/>
            <person name="Jackson J."/>
            <person name="Pai G."/>
            <person name="Aken S.V."/>
            <person name="Utterback T."/>
            <person name="Reidmuller S."/>
            <person name="Feldblyum T."/>
            <person name="Hsiao J."/>
            <person name="Zismann V."/>
            <person name="Iobst S."/>
            <person name="de Vazeille A.R."/>
            <person name="Buell C.R."/>
            <person name="Ying K."/>
            <person name="Li Y."/>
            <person name="Lu T."/>
            <person name="Huang Y."/>
            <person name="Zhao Q."/>
            <person name="Feng Q."/>
            <person name="Zhang L."/>
            <person name="Zhu J."/>
            <person name="Weng Q."/>
            <person name="Mu J."/>
            <person name="Lu Y."/>
            <person name="Fan D."/>
            <person name="Liu Y."/>
            <person name="Guan J."/>
            <person name="Zhang Y."/>
            <person name="Yu S."/>
            <person name="Liu X."/>
            <person name="Zhang Y."/>
            <person name="Hong G."/>
            <person name="Han B."/>
            <person name="Choisne N."/>
            <person name="Demange N."/>
            <person name="Orjeda G."/>
            <person name="Samain S."/>
            <person name="Cattolico L."/>
            <person name="Pelletier E."/>
            <person name="Couloux A."/>
            <person name="Segurens B."/>
            <person name="Wincker P."/>
            <person name="D'Hont A."/>
            <person name="Scarpelli C."/>
            <person name="Weissenbach J."/>
            <person name="Salanoubat M."/>
            <person name="Quetier F."/>
            <person name="Yu Y."/>
            <person name="Kim H.R."/>
            <person name="Rambo T."/>
            <person name="Currie J."/>
            <person name="Collura K."/>
            <person name="Luo M."/>
            <person name="Yang T."/>
            <person name="Ammiraju J.S.S."/>
            <person name="Engler F."/>
            <person name="Soderlund C."/>
            <person name="Wing R.A."/>
            <person name="Palmer L.E."/>
            <person name="de la Bastide M."/>
            <person name="Spiegel L."/>
            <person name="Nascimento L."/>
            <person name="Zutavern T."/>
            <person name="O'Shaughnessy A."/>
            <person name="Dike S."/>
            <person name="Dedhia N."/>
            <person name="Preston R."/>
            <person name="Balija V."/>
            <person name="McCombie W.R."/>
            <person name="Chow T."/>
            <person name="Chen H."/>
            <person name="Chung M."/>
            <person name="Chen C."/>
            <person name="Shaw J."/>
            <person name="Wu H."/>
            <person name="Hsiao K."/>
            <person name="Chao Y."/>
            <person name="Chu M."/>
            <person name="Cheng C."/>
            <person name="Hour A."/>
            <person name="Lee P."/>
            <person name="Lin S."/>
            <person name="Lin Y."/>
            <person name="Liou J."/>
            <person name="Liu S."/>
            <person name="Hsing Y."/>
            <person name="Raghuvanshi S."/>
            <person name="Mohanty A."/>
            <person name="Bharti A.K."/>
            <person name="Gaur A."/>
            <person name="Gupta V."/>
            <person name="Kumar D."/>
            <person name="Ravi V."/>
            <person name="Vij S."/>
            <person name="Kapur A."/>
            <person name="Khurana P."/>
            <person name="Khurana P."/>
            <person name="Khurana J.P."/>
            <person name="Tyagi A.K."/>
            <person name="Gaikwad K."/>
            <person name="Singh A."/>
            <person name="Dalal V."/>
            <person name="Srivastava S."/>
            <person name="Dixit A."/>
            <person name="Pal A.K."/>
            <person name="Ghazi I.A."/>
            <person name="Yadav M."/>
            <person name="Pandit A."/>
            <person name="Bhargava A."/>
            <person name="Sureshbabu K."/>
            <person name="Batra K."/>
            <person name="Sharma T.R."/>
            <person name="Mohapatra T."/>
            <person name="Singh N.K."/>
            <person name="Messing J."/>
            <person name="Nelson A.B."/>
            <person name="Fuks G."/>
            <person name="Kavchok S."/>
            <person name="Keizer G."/>
            <person name="Linton E."/>
            <person name="Llaca V."/>
            <person name="Song R."/>
            <person name="Tanyolac B."/>
            <person name="Young S."/>
            <person name="Ho-Il K."/>
            <person name="Hahn J.H."/>
            <person name="Sangsakoo G."/>
            <person name="Vanavichit A."/>
            <person name="de Mattos Luiz.A.T."/>
            <person name="Zimmer P.D."/>
            <person name="Malone G."/>
            <person name="Dellagostin O."/>
            <person name="de Oliveira A.C."/>
            <person name="Bevan M."/>
            <person name="Bancroft I."/>
            <person name="Minx P."/>
            <person name="Cordum H."/>
            <person name="Wilson R."/>
            <person name="Cheng Z."/>
            <person name="Jin W."/>
            <person name="Jiang J."/>
            <person name="Leong S.A."/>
            <person name="Iwama H."/>
            <person name="Gojobori T."/>
            <person name="Itoh T."/>
            <person name="Niimura Y."/>
            <person name="Fujii Y."/>
            <person name="Habara T."/>
            <person name="Sakai H."/>
            <person name="Sato Y."/>
            <person name="Wilson G."/>
            <person name="Kumar K."/>
            <person name="McCouch S."/>
            <person name="Juretic N."/>
            <person name="Hoen D."/>
            <person name="Wright S."/>
            <person name="Bruskiewich R."/>
            <person name="Bureau T."/>
            <person name="Miyao A."/>
            <person name="Hirochika H."/>
            <person name="Nishikawa T."/>
            <person name="Kadowaki K."/>
            <person name="Sugiura M."/>
            <person name="Burr B."/>
            <person name="Sasaki T."/>
        </authorList>
    </citation>
    <scope>NUCLEOTIDE SEQUENCE [LARGE SCALE GENOMIC DNA]</scope>
    <source>
        <strain evidence="2">cv. Nipponbare</strain>
    </source>
</reference>
<dbReference type="Gramene" id="Os06t0619650-00">
    <property type="protein sequence ID" value="Os06t0619650-00"/>
    <property type="gene ID" value="Os06g0619650"/>
</dbReference>
<sequence>MAADVQDDVAVGLHKEAEAASGEIRIRALGPKVFSSSHGLTRKERVGRVPEALPHHGVVAAGEELEVARVQQHEHKSVRLGRVHVRPYVSAAVVGEGELAEVDAEHGLCRGCHRRSRSVRIRRVPYHRRLLLHGVGRSRVVVEPYGEEEQQAVRAAGVQGAEAKGEVAGRAGDVLRRPKRISGRQVAVLRFKLVGLVQYEQQQQRSERG</sequence>
<name>A0A0N7KMF2_ORYSJ</name>
<proteinExistence type="predicted"/>